<proteinExistence type="predicted"/>
<reference evidence="3 4" key="1">
    <citation type="submission" date="2023-05" db="EMBL/GenBank/DDBJ databases">
        <title>A 100% complete, gapless, phased diploid assembly of the Scenedesmus obliquus UTEX 3031 genome.</title>
        <authorList>
            <person name="Biondi T.C."/>
            <person name="Hanschen E.R."/>
            <person name="Kwon T."/>
            <person name="Eng W."/>
            <person name="Kruse C.P.S."/>
            <person name="Koehler S.I."/>
            <person name="Kunde Y."/>
            <person name="Gleasner C.D."/>
            <person name="You Mak K.T."/>
            <person name="Polle J."/>
            <person name="Hovde B.T."/>
            <person name="Starkenburg S.R."/>
        </authorList>
    </citation>
    <scope>NUCLEOTIDE SEQUENCE [LARGE SCALE GENOMIC DNA]</scope>
    <source>
        <strain evidence="3 4">DOE0152z</strain>
    </source>
</reference>
<feature type="chain" id="PRO_5046566298" evidence="2">
    <location>
        <begin position="18"/>
        <end position="355"/>
    </location>
</feature>
<feature type="region of interest" description="Disordered" evidence="1">
    <location>
        <begin position="27"/>
        <end position="48"/>
    </location>
</feature>
<dbReference type="Proteomes" id="UP001244341">
    <property type="component" value="Chromosome 5b"/>
</dbReference>
<feature type="compositionally biased region" description="Low complexity" evidence="1">
    <location>
        <begin position="36"/>
        <end position="45"/>
    </location>
</feature>
<name>A0ABY8U1M3_TETOB</name>
<sequence length="355" mass="36093">MRLQLTVLLLLVGLAAGTSVRQLSASSTQAAGGSPLQGLQGRRLAGNGGGKGGTLNSLDLVISSKSSILGSSTVDRIRAIDASARHFDHEGALSAGATPTALELLQQQPNRRLAGNGGGKGGTLNSLGFVISSKSSLLGGTTADRIRAIDASARHFDHEPQSAYAAATLTALELLQQQPNRRLAGNGGGKGGTLKNLGLAVSSRSSLLGGTTADRIRAIAVKAKAGDEAQATDISAEAVLAAAGARRHLEGVKPRLQRVLLQAGGIGSLGGGFGAASGNGGSLINTRDITESLEQRKAEAAISSMISRAVNGDMDVMSAVTARQQGRARAWEMSLGRDSQQQLNGSNAGRKLVLA</sequence>
<evidence type="ECO:0000256" key="2">
    <source>
        <dbReference type="SAM" id="SignalP"/>
    </source>
</evidence>
<accession>A0ABY8U1M3</accession>
<evidence type="ECO:0000256" key="1">
    <source>
        <dbReference type="SAM" id="MobiDB-lite"/>
    </source>
</evidence>
<keyword evidence="2" id="KW-0732">Signal</keyword>
<evidence type="ECO:0000313" key="3">
    <source>
        <dbReference type="EMBL" id="WIA14513.1"/>
    </source>
</evidence>
<keyword evidence="4" id="KW-1185">Reference proteome</keyword>
<evidence type="ECO:0000313" key="4">
    <source>
        <dbReference type="Proteomes" id="UP001244341"/>
    </source>
</evidence>
<dbReference type="EMBL" id="CP126212">
    <property type="protein sequence ID" value="WIA14513.1"/>
    <property type="molecule type" value="Genomic_DNA"/>
</dbReference>
<feature type="compositionally biased region" description="Polar residues" evidence="1">
    <location>
        <begin position="337"/>
        <end position="347"/>
    </location>
</feature>
<feature type="signal peptide" evidence="2">
    <location>
        <begin position="1"/>
        <end position="17"/>
    </location>
</feature>
<gene>
    <name evidence="3" type="ORF">OEZ85_003032</name>
</gene>
<organism evidence="3 4">
    <name type="scientific">Tetradesmus obliquus</name>
    <name type="common">Green alga</name>
    <name type="synonym">Acutodesmus obliquus</name>
    <dbReference type="NCBI Taxonomy" id="3088"/>
    <lineage>
        <taxon>Eukaryota</taxon>
        <taxon>Viridiplantae</taxon>
        <taxon>Chlorophyta</taxon>
        <taxon>core chlorophytes</taxon>
        <taxon>Chlorophyceae</taxon>
        <taxon>CS clade</taxon>
        <taxon>Sphaeropleales</taxon>
        <taxon>Scenedesmaceae</taxon>
        <taxon>Tetradesmus</taxon>
    </lineage>
</organism>
<protein>
    <submittedName>
        <fullName evidence="3">Uncharacterized protein</fullName>
    </submittedName>
</protein>
<feature type="region of interest" description="Disordered" evidence="1">
    <location>
        <begin position="336"/>
        <end position="355"/>
    </location>
</feature>